<gene>
    <name evidence="3" type="ORF">ACFS7Z_14150</name>
</gene>
<keyword evidence="2" id="KW-0472">Membrane</keyword>
<feature type="compositionally biased region" description="Basic and acidic residues" evidence="1">
    <location>
        <begin position="146"/>
        <end position="161"/>
    </location>
</feature>
<keyword evidence="4" id="KW-1185">Reference proteome</keyword>
<dbReference type="RefSeq" id="WP_377485676.1">
    <property type="nucleotide sequence ID" value="NZ_JBHUOX010000010.1"/>
</dbReference>
<evidence type="ECO:0000256" key="1">
    <source>
        <dbReference type="SAM" id="MobiDB-lite"/>
    </source>
</evidence>
<dbReference type="InterPro" id="IPR013416">
    <property type="entry name" value="CHP02587_IM"/>
</dbReference>
<dbReference type="Pfam" id="PF09622">
    <property type="entry name" value="DUF2391"/>
    <property type="match status" value="1"/>
</dbReference>
<comment type="caution">
    <text evidence="3">The sequence shown here is derived from an EMBL/GenBank/DDBJ whole genome shotgun (WGS) entry which is preliminary data.</text>
</comment>
<evidence type="ECO:0000256" key="2">
    <source>
        <dbReference type="SAM" id="Phobius"/>
    </source>
</evidence>
<feature type="region of interest" description="Disordered" evidence="1">
    <location>
        <begin position="140"/>
        <end position="162"/>
    </location>
</feature>
<feature type="transmembrane region" description="Helical" evidence="2">
    <location>
        <begin position="42"/>
        <end position="63"/>
    </location>
</feature>
<proteinExistence type="predicted"/>
<protein>
    <submittedName>
        <fullName evidence="3">TIGR02587 family membrane protein</fullName>
    </submittedName>
</protein>
<dbReference type="InterPro" id="IPR024464">
    <property type="entry name" value="DUF2391"/>
</dbReference>
<evidence type="ECO:0000313" key="3">
    <source>
        <dbReference type="EMBL" id="MFD3001508.1"/>
    </source>
</evidence>
<organism evidence="3 4">
    <name type="scientific">Pontibacter toksunensis</name>
    <dbReference type="NCBI Taxonomy" id="1332631"/>
    <lineage>
        <taxon>Bacteria</taxon>
        <taxon>Pseudomonadati</taxon>
        <taxon>Bacteroidota</taxon>
        <taxon>Cytophagia</taxon>
        <taxon>Cytophagales</taxon>
        <taxon>Hymenobacteraceae</taxon>
        <taxon>Pontibacter</taxon>
    </lineage>
</organism>
<feature type="transmembrane region" description="Helical" evidence="2">
    <location>
        <begin position="201"/>
        <end position="222"/>
    </location>
</feature>
<name>A0ABW6BUN1_9BACT</name>
<dbReference type="NCBIfam" id="TIGR02587">
    <property type="entry name" value="TIGR02587 family membrane protein"/>
    <property type="match status" value="1"/>
</dbReference>
<sequence length="294" mass="31634">MKQQEQGSMSRPVSQSLKEYARGIAGGLLFSFPLLYTMEVWWAGFVAAPLDLMLLVVVTYLLLLGYNRYAGMRADASWRSVFVDSVEEMGIGIALSFGVLLMLNRISIGSMSVEEIMGKVILEAMAVSIGVSVGTAQLGVGEEGDPQNRDYDAGKQNDEQNGRNTSKMAAVVLSLCGAILVGGNVAPTEEIVMIAVEAEPIHILFMAIVSILLSVVVVYFSDFRGSKVRLSGSFVFDVTLNTCLSYLIALAASAFALWFFGRFDNMGLWKSLAQCITLGVIASLGASAGRLLIK</sequence>
<feature type="transmembrane region" description="Helical" evidence="2">
    <location>
        <begin position="234"/>
        <end position="259"/>
    </location>
</feature>
<dbReference type="EMBL" id="JBHUOX010000010">
    <property type="protein sequence ID" value="MFD3001508.1"/>
    <property type="molecule type" value="Genomic_DNA"/>
</dbReference>
<evidence type="ECO:0000313" key="4">
    <source>
        <dbReference type="Proteomes" id="UP001597641"/>
    </source>
</evidence>
<feature type="transmembrane region" description="Helical" evidence="2">
    <location>
        <begin position="168"/>
        <end position="186"/>
    </location>
</feature>
<reference evidence="4" key="1">
    <citation type="journal article" date="2019" name="Int. J. Syst. Evol. Microbiol.">
        <title>The Global Catalogue of Microorganisms (GCM) 10K type strain sequencing project: providing services to taxonomists for standard genome sequencing and annotation.</title>
        <authorList>
            <consortium name="The Broad Institute Genomics Platform"/>
            <consortium name="The Broad Institute Genome Sequencing Center for Infectious Disease"/>
            <person name="Wu L."/>
            <person name="Ma J."/>
        </authorList>
    </citation>
    <scope>NUCLEOTIDE SEQUENCE [LARGE SCALE GENOMIC DNA]</scope>
    <source>
        <strain evidence="4">KCTC 23984</strain>
    </source>
</reference>
<feature type="transmembrane region" description="Helical" evidence="2">
    <location>
        <begin position="20"/>
        <end position="36"/>
    </location>
</feature>
<keyword evidence="2" id="KW-1133">Transmembrane helix</keyword>
<accession>A0ABW6BUN1</accession>
<keyword evidence="2" id="KW-0812">Transmembrane</keyword>
<dbReference type="Proteomes" id="UP001597641">
    <property type="component" value="Unassembled WGS sequence"/>
</dbReference>
<feature type="transmembrane region" description="Helical" evidence="2">
    <location>
        <begin position="271"/>
        <end position="293"/>
    </location>
</feature>